<gene>
    <name evidence="13" type="ORF">EPA99_06135</name>
</gene>
<sequence length="140" mass="14718">MTLFRAPAGLLATSFATALLLGACGGGQPEAPAQPVKPPTELLAVDTPPPPYPMELACKDVVGTANLQVTIGVEGTPTDIKLLSSSGNAQLDKLAADQVKVWKFRAPTRNGQPYAKTIQVPIKFSAPAERPAECFQYDGK</sequence>
<feature type="signal peptide" evidence="11">
    <location>
        <begin position="1"/>
        <end position="18"/>
    </location>
</feature>
<keyword evidence="8" id="KW-1133">Transmembrane helix</keyword>
<comment type="similarity">
    <text evidence="2">Belongs to the TonB family.</text>
</comment>
<keyword evidence="3" id="KW-0813">Transport</keyword>
<evidence type="ECO:0000256" key="10">
    <source>
        <dbReference type="SAM" id="MobiDB-lite"/>
    </source>
</evidence>
<dbReference type="OrthoDB" id="9792439at2"/>
<organism evidence="13 14">
    <name type="scientific">Pseudoxanthomonas composti</name>
    <dbReference type="NCBI Taxonomy" id="2137479"/>
    <lineage>
        <taxon>Bacteria</taxon>
        <taxon>Pseudomonadati</taxon>
        <taxon>Pseudomonadota</taxon>
        <taxon>Gammaproteobacteria</taxon>
        <taxon>Lysobacterales</taxon>
        <taxon>Lysobacteraceae</taxon>
        <taxon>Pseudoxanthomonas</taxon>
    </lineage>
</organism>
<evidence type="ECO:0000256" key="6">
    <source>
        <dbReference type="ARBA" id="ARBA00022692"/>
    </source>
</evidence>
<evidence type="ECO:0000256" key="11">
    <source>
        <dbReference type="SAM" id="SignalP"/>
    </source>
</evidence>
<keyword evidence="9" id="KW-0472">Membrane</keyword>
<keyword evidence="5" id="KW-0997">Cell inner membrane</keyword>
<accession>A0A4Q1JXU7</accession>
<dbReference type="InterPro" id="IPR051045">
    <property type="entry name" value="TonB-dependent_transducer"/>
</dbReference>
<keyword evidence="11" id="KW-0732">Signal</keyword>
<comment type="caution">
    <text evidence="13">The sequence shown here is derived from an EMBL/GenBank/DDBJ whole genome shotgun (WGS) entry which is preliminary data.</text>
</comment>
<protein>
    <submittedName>
        <fullName evidence="13">Energy transducer TonB</fullName>
    </submittedName>
</protein>
<evidence type="ECO:0000256" key="1">
    <source>
        <dbReference type="ARBA" id="ARBA00004383"/>
    </source>
</evidence>
<keyword evidence="4" id="KW-1003">Cell membrane</keyword>
<dbReference type="InterPro" id="IPR037682">
    <property type="entry name" value="TonB_C"/>
</dbReference>
<keyword evidence="7" id="KW-0653">Protein transport</keyword>
<dbReference type="GO" id="GO:0031992">
    <property type="term" value="F:energy transducer activity"/>
    <property type="evidence" value="ECO:0007669"/>
    <property type="project" value="TreeGrafter"/>
</dbReference>
<keyword evidence="6" id="KW-0812">Transmembrane</keyword>
<name>A0A4Q1JXU7_9GAMM</name>
<keyword evidence="14" id="KW-1185">Reference proteome</keyword>
<comment type="subcellular location">
    <subcellularLocation>
        <location evidence="1">Cell inner membrane</location>
        <topology evidence="1">Single-pass membrane protein</topology>
        <orientation evidence="1">Periplasmic side</orientation>
    </subcellularLocation>
</comment>
<proteinExistence type="inferred from homology"/>
<evidence type="ECO:0000313" key="13">
    <source>
        <dbReference type="EMBL" id="RXR07486.1"/>
    </source>
</evidence>
<dbReference type="Pfam" id="PF03544">
    <property type="entry name" value="TonB_C"/>
    <property type="match status" value="1"/>
</dbReference>
<dbReference type="PROSITE" id="PS51257">
    <property type="entry name" value="PROKAR_LIPOPROTEIN"/>
    <property type="match status" value="1"/>
</dbReference>
<dbReference type="EMBL" id="SAWZ01000002">
    <property type="protein sequence ID" value="RXR07486.1"/>
    <property type="molecule type" value="Genomic_DNA"/>
</dbReference>
<dbReference type="InterPro" id="IPR006260">
    <property type="entry name" value="TonB/TolA_C"/>
</dbReference>
<dbReference type="PROSITE" id="PS52015">
    <property type="entry name" value="TONB_CTD"/>
    <property type="match status" value="1"/>
</dbReference>
<evidence type="ECO:0000256" key="7">
    <source>
        <dbReference type="ARBA" id="ARBA00022927"/>
    </source>
</evidence>
<evidence type="ECO:0000256" key="2">
    <source>
        <dbReference type="ARBA" id="ARBA00006555"/>
    </source>
</evidence>
<evidence type="ECO:0000259" key="12">
    <source>
        <dbReference type="PROSITE" id="PS52015"/>
    </source>
</evidence>
<evidence type="ECO:0000256" key="9">
    <source>
        <dbReference type="ARBA" id="ARBA00023136"/>
    </source>
</evidence>
<evidence type="ECO:0000313" key="14">
    <source>
        <dbReference type="Proteomes" id="UP000289784"/>
    </source>
</evidence>
<dbReference type="PANTHER" id="PTHR33446">
    <property type="entry name" value="PROTEIN TONB-RELATED"/>
    <property type="match status" value="1"/>
</dbReference>
<dbReference type="PANTHER" id="PTHR33446:SF2">
    <property type="entry name" value="PROTEIN TONB"/>
    <property type="match status" value="1"/>
</dbReference>
<dbReference type="NCBIfam" id="TIGR01352">
    <property type="entry name" value="tonB_Cterm"/>
    <property type="match status" value="1"/>
</dbReference>
<dbReference type="RefSeq" id="WP_129470299.1">
    <property type="nucleotide sequence ID" value="NZ_SAWZ01000002.1"/>
</dbReference>
<reference evidence="13 14" key="1">
    <citation type="submission" date="2019-01" db="EMBL/GenBank/DDBJ databases">
        <title>Pseudoxanthomonas composti sp. nov., isolated from compost.</title>
        <authorList>
            <person name="Yang G."/>
        </authorList>
    </citation>
    <scope>NUCLEOTIDE SEQUENCE [LARGE SCALE GENOMIC DNA]</scope>
    <source>
        <strain evidence="13 14">GSS15</strain>
    </source>
</reference>
<dbReference type="Gene3D" id="3.30.1150.10">
    <property type="match status" value="1"/>
</dbReference>
<dbReference type="Proteomes" id="UP000289784">
    <property type="component" value="Unassembled WGS sequence"/>
</dbReference>
<dbReference type="GO" id="GO:0055085">
    <property type="term" value="P:transmembrane transport"/>
    <property type="evidence" value="ECO:0007669"/>
    <property type="project" value="InterPro"/>
</dbReference>
<evidence type="ECO:0000256" key="4">
    <source>
        <dbReference type="ARBA" id="ARBA00022475"/>
    </source>
</evidence>
<feature type="chain" id="PRO_5020596494" evidence="11">
    <location>
        <begin position="19"/>
        <end position="140"/>
    </location>
</feature>
<feature type="region of interest" description="Disordered" evidence="10">
    <location>
        <begin position="29"/>
        <end position="48"/>
    </location>
</feature>
<dbReference type="AlphaFoldDB" id="A0A4Q1JXU7"/>
<feature type="domain" description="TonB C-terminal" evidence="12">
    <location>
        <begin position="37"/>
        <end position="133"/>
    </location>
</feature>
<dbReference type="GO" id="GO:0015031">
    <property type="term" value="P:protein transport"/>
    <property type="evidence" value="ECO:0007669"/>
    <property type="project" value="UniProtKB-KW"/>
</dbReference>
<evidence type="ECO:0000256" key="8">
    <source>
        <dbReference type="ARBA" id="ARBA00022989"/>
    </source>
</evidence>
<dbReference type="SUPFAM" id="SSF74653">
    <property type="entry name" value="TolA/TonB C-terminal domain"/>
    <property type="match status" value="1"/>
</dbReference>
<evidence type="ECO:0000256" key="3">
    <source>
        <dbReference type="ARBA" id="ARBA00022448"/>
    </source>
</evidence>
<dbReference type="GO" id="GO:0098797">
    <property type="term" value="C:plasma membrane protein complex"/>
    <property type="evidence" value="ECO:0007669"/>
    <property type="project" value="TreeGrafter"/>
</dbReference>
<evidence type="ECO:0000256" key="5">
    <source>
        <dbReference type="ARBA" id="ARBA00022519"/>
    </source>
</evidence>